<gene>
    <name evidence="1" type="ORF">MEUPH1_LOCUS25773</name>
</gene>
<comment type="caution">
    <text evidence="1">The sequence shown here is derived from an EMBL/GenBank/DDBJ whole genome shotgun (WGS) entry which is preliminary data.</text>
</comment>
<evidence type="ECO:0000313" key="1">
    <source>
        <dbReference type="EMBL" id="CAI6371819.1"/>
    </source>
</evidence>
<protein>
    <submittedName>
        <fullName evidence="1">Uncharacterized protein</fullName>
    </submittedName>
</protein>
<evidence type="ECO:0000313" key="2">
    <source>
        <dbReference type="Proteomes" id="UP001160148"/>
    </source>
</evidence>
<organism evidence="1 2">
    <name type="scientific">Macrosiphum euphorbiae</name>
    <name type="common">potato aphid</name>
    <dbReference type="NCBI Taxonomy" id="13131"/>
    <lineage>
        <taxon>Eukaryota</taxon>
        <taxon>Metazoa</taxon>
        <taxon>Ecdysozoa</taxon>
        <taxon>Arthropoda</taxon>
        <taxon>Hexapoda</taxon>
        <taxon>Insecta</taxon>
        <taxon>Pterygota</taxon>
        <taxon>Neoptera</taxon>
        <taxon>Paraneoptera</taxon>
        <taxon>Hemiptera</taxon>
        <taxon>Sternorrhyncha</taxon>
        <taxon>Aphidomorpha</taxon>
        <taxon>Aphidoidea</taxon>
        <taxon>Aphididae</taxon>
        <taxon>Macrosiphini</taxon>
        <taxon>Macrosiphum</taxon>
    </lineage>
</organism>
<proteinExistence type="predicted"/>
<name>A0AAV0XTD1_9HEMI</name>
<accession>A0AAV0XTD1</accession>
<dbReference type="EMBL" id="CARXXK010001015">
    <property type="protein sequence ID" value="CAI6371819.1"/>
    <property type="molecule type" value="Genomic_DNA"/>
</dbReference>
<keyword evidence="2" id="KW-1185">Reference proteome</keyword>
<sequence>MFENGLIKGKSDQSYKIETVNNENGEIVPTVNNTQFETDEALANFRKDFLNDFLQKGNQDEFQAQIDVLNEKLKKDEHDKCKLFLSMIYNNYNWMFNVIIMHVH</sequence>
<dbReference type="Proteomes" id="UP001160148">
    <property type="component" value="Unassembled WGS sequence"/>
</dbReference>
<reference evidence="1 2" key="1">
    <citation type="submission" date="2023-01" db="EMBL/GenBank/DDBJ databases">
        <authorList>
            <person name="Whitehead M."/>
        </authorList>
    </citation>
    <scope>NUCLEOTIDE SEQUENCE [LARGE SCALE GENOMIC DNA]</scope>
</reference>
<dbReference type="AlphaFoldDB" id="A0AAV0XTD1"/>